<accession>A0A7W1X0E6</accession>
<dbReference type="AlphaFoldDB" id="A0A7W1X0E6"/>
<dbReference type="EMBL" id="JACEMT010000053">
    <property type="protein sequence ID" value="MBA4503479.1"/>
    <property type="molecule type" value="Genomic_DNA"/>
</dbReference>
<dbReference type="PROSITE" id="PS00571">
    <property type="entry name" value="AMIDASES"/>
    <property type="match status" value="1"/>
</dbReference>
<dbReference type="Proteomes" id="UP000538931">
    <property type="component" value="Unassembled WGS sequence"/>
</dbReference>
<reference evidence="2 3" key="1">
    <citation type="submission" date="2020-07" db="EMBL/GenBank/DDBJ databases">
        <title>Bacterium isolated from marien macroalgae.</title>
        <authorList>
            <person name="Zhu K."/>
            <person name="Lu D."/>
            <person name="Du Z."/>
        </authorList>
    </citation>
    <scope>NUCLEOTIDE SEQUENCE [LARGE SCALE GENOMIC DNA]</scope>
    <source>
        <strain evidence="2 3">3-1745</strain>
    </source>
</reference>
<gene>
    <name evidence="2" type="ORF">H1S06_14055</name>
</gene>
<dbReference type="Gene3D" id="3.90.1300.10">
    <property type="entry name" value="Amidase signature (AS) domain"/>
    <property type="match status" value="1"/>
</dbReference>
<evidence type="ECO:0000313" key="2">
    <source>
        <dbReference type="EMBL" id="MBA4503479.1"/>
    </source>
</evidence>
<proteinExistence type="predicted"/>
<organism evidence="2 3">
    <name type="scientific">Marinobacterium marinum</name>
    <dbReference type="NCBI Taxonomy" id="2756129"/>
    <lineage>
        <taxon>Bacteria</taxon>
        <taxon>Pseudomonadati</taxon>
        <taxon>Pseudomonadota</taxon>
        <taxon>Gammaproteobacteria</taxon>
        <taxon>Oceanospirillales</taxon>
        <taxon>Oceanospirillaceae</taxon>
        <taxon>Marinobacterium</taxon>
    </lineage>
</organism>
<dbReference type="Pfam" id="PF01425">
    <property type="entry name" value="Amidase"/>
    <property type="match status" value="2"/>
</dbReference>
<evidence type="ECO:0000259" key="1">
    <source>
        <dbReference type="Pfam" id="PF01425"/>
    </source>
</evidence>
<evidence type="ECO:0000313" key="3">
    <source>
        <dbReference type="Proteomes" id="UP000538931"/>
    </source>
</evidence>
<dbReference type="InterPro" id="IPR020556">
    <property type="entry name" value="Amidase_CS"/>
</dbReference>
<dbReference type="InterPro" id="IPR036928">
    <property type="entry name" value="AS_sf"/>
</dbReference>
<dbReference type="InterPro" id="IPR023631">
    <property type="entry name" value="Amidase_dom"/>
</dbReference>
<feature type="domain" description="Amidase" evidence="1">
    <location>
        <begin position="18"/>
        <end position="195"/>
    </location>
</feature>
<keyword evidence="3" id="KW-1185">Reference proteome</keyword>
<dbReference type="SUPFAM" id="SSF75304">
    <property type="entry name" value="Amidase signature (AS) enzymes"/>
    <property type="match status" value="1"/>
</dbReference>
<dbReference type="PANTHER" id="PTHR46310:SF7">
    <property type="entry name" value="AMIDASE 1"/>
    <property type="match status" value="1"/>
</dbReference>
<dbReference type="PANTHER" id="PTHR46310">
    <property type="entry name" value="AMIDASE 1"/>
    <property type="match status" value="1"/>
</dbReference>
<feature type="domain" description="Amidase" evidence="1">
    <location>
        <begin position="273"/>
        <end position="387"/>
    </location>
</feature>
<comment type="caution">
    <text evidence="2">The sequence shown here is derived from an EMBL/GenBank/DDBJ whole genome shotgun (WGS) entry which is preliminary data.</text>
</comment>
<sequence>MFAVPVSPFVERFEISPYATGPLDGLSFAIKDNIDIAGRKTGYGSPGWSRTHEAAVAHALCVEQLLGAGGVCKGKTHTDELAYSLLGVNAFSGTPVNPKAPNRVPGGSSSGSAAAVSAGLVDFALGTDTGGSVRFPAANCGVWGYRPSSGAISAAGVLALAPSYDTVGVLAKDGVTLANVMRVLLAETGTESVDDPEVVFVGDAFEHCDASIVRALEDFRAALESVCLTKTQTLSAMIGDDLGLPQLFERFGFLLSTEVWNTFGAWYRHCTPEVSPAVAESLTQYAEAACRSDIQHALQQRARFRQGLNRFLGTDRILCFPTTLDLAPTLEAVASGNLSGRYIPRAMSVNAMACLASAPQITLPVADVEGVPVGLSFLAGQGQDMRLIDVCNRLYARCRAN</sequence>
<protein>
    <recommendedName>
        <fullName evidence="1">Amidase domain-containing protein</fullName>
    </recommendedName>
</protein>
<name>A0A7W1X0E6_9GAMM</name>
<dbReference type="RefSeq" id="WP_181741311.1">
    <property type="nucleotide sequence ID" value="NZ_JACEMT010000053.1"/>
</dbReference>